<dbReference type="Proteomes" id="UP000235392">
    <property type="component" value="Unassembled WGS sequence"/>
</dbReference>
<protein>
    <submittedName>
        <fullName evidence="1">Uncharacterized protein</fullName>
    </submittedName>
</protein>
<sequence length="206" mass="22505">MPHPANHSSTSHILAHWHSAPEDIVAISRYAAIPTSQLGLLPFPARRTIFYQLNAPDNSSPLTSHGIFSIATRNISTTNEDKETTTINYGSTVHFTLPLALTLCIPPTSPLQPAALKFTAFGEVQSFWALPSRTNPERPAAVTFSMSHANFNEDNTNVSTFTVNYVIDLDHIPADSILQLHVGNFLTVQGVISSYSLEMSCLTVQT</sequence>
<proteinExistence type="predicted"/>
<organism evidence="1 2">
    <name type="scientific">Puccinia coronata f. sp. avenae</name>
    <dbReference type="NCBI Taxonomy" id="200324"/>
    <lineage>
        <taxon>Eukaryota</taxon>
        <taxon>Fungi</taxon>
        <taxon>Dikarya</taxon>
        <taxon>Basidiomycota</taxon>
        <taxon>Pucciniomycotina</taxon>
        <taxon>Pucciniomycetes</taxon>
        <taxon>Pucciniales</taxon>
        <taxon>Pucciniaceae</taxon>
        <taxon>Puccinia</taxon>
    </lineage>
</organism>
<gene>
    <name evidence="1" type="ORF">PCASD_13244</name>
</gene>
<reference evidence="1 2" key="1">
    <citation type="submission" date="2017-11" db="EMBL/GenBank/DDBJ databases">
        <title>De novo assembly and phasing of dikaryotic genomes from two isolates of Puccinia coronata f. sp. avenae, the causal agent of oat crown rust.</title>
        <authorList>
            <person name="Miller M.E."/>
            <person name="Zhang Y."/>
            <person name="Omidvar V."/>
            <person name="Sperschneider J."/>
            <person name="Schwessinger B."/>
            <person name="Raley C."/>
            <person name="Palmer J.M."/>
            <person name="Garnica D."/>
            <person name="Upadhyaya N."/>
            <person name="Rathjen J."/>
            <person name="Taylor J.M."/>
            <person name="Park R.F."/>
            <person name="Dodds P.N."/>
            <person name="Hirsch C.D."/>
            <person name="Kianian S.F."/>
            <person name="Figueroa M."/>
        </authorList>
    </citation>
    <scope>NUCLEOTIDE SEQUENCE [LARGE SCALE GENOMIC DNA]</scope>
    <source>
        <strain evidence="1">12SD80</strain>
    </source>
</reference>
<name>A0A2N5UGC1_9BASI</name>
<comment type="caution">
    <text evidence="1">The sequence shown here is derived from an EMBL/GenBank/DDBJ whole genome shotgun (WGS) entry which is preliminary data.</text>
</comment>
<dbReference type="AlphaFoldDB" id="A0A2N5UGC1"/>
<evidence type="ECO:0000313" key="2">
    <source>
        <dbReference type="Proteomes" id="UP000235392"/>
    </source>
</evidence>
<evidence type="ECO:0000313" key="1">
    <source>
        <dbReference type="EMBL" id="PLW36795.1"/>
    </source>
</evidence>
<dbReference type="EMBL" id="PGCI01000154">
    <property type="protein sequence ID" value="PLW36795.1"/>
    <property type="molecule type" value="Genomic_DNA"/>
</dbReference>
<accession>A0A2N5UGC1</accession>